<evidence type="ECO:0000256" key="2">
    <source>
        <dbReference type="SAM" id="MobiDB-lite"/>
    </source>
</evidence>
<dbReference type="InterPro" id="IPR036020">
    <property type="entry name" value="WW_dom_sf"/>
</dbReference>
<feature type="region of interest" description="Disordered" evidence="2">
    <location>
        <begin position="434"/>
        <end position="481"/>
    </location>
</feature>
<comment type="caution">
    <text evidence="4">The sequence shown here is derived from an EMBL/GenBank/DDBJ whole genome shotgun (WGS) entry which is preliminary data.</text>
</comment>
<keyword evidence="5" id="KW-1185">Reference proteome</keyword>
<reference evidence="4 5" key="1">
    <citation type="journal article" date="2021" name="Sci. Rep.">
        <title>The genome of the diatom Chaetoceros tenuissimus carries an ancient integrated fragment of an extant virus.</title>
        <authorList>
            <person name="Hongo Y."/>
            <person name="Kimura K."/>
            <person name="Takaki Y."/>
            <person name="Yoshida Y."/>
            <person name="Baba S."/>
            <person name="Kobayashi G."/>
            <person name="Nagasaki K."/>
            <person name="Hano T."/>
            <person name="Tomaru Y."/>
        </authorList>
    </citation>
    <scope>NUCLEOTIDE SEQUENCE [LARGE SCALE GENOMIC DNA]</scope>
    <source>
        <strain evidence="4 5">NIES-3715</strain>
    </source>
</reference>
<name>A0AAD3HCM7_9STRA</name>
<feature type="compositionally biased region" description="Polar residues" evidence="2">
    <location>
        <begin position="194"/>
        <end position="219"/>
    </location>
</feature>
<sequence>MAEGRMNPPPPRTQPPPPVFSPPVNSYRSARREELDALRQKGLTKIFNKHFTSVADKIRQEREAAELALAEIIKRKAELAANPKSFKEGGLTLTQLDKLHMELQKRKNEVQRKERETQELYKRYCSQYGENEHDFADVANWKNATEIIGQHDYNPADLVRQQDLTSRKTTGENGSTDGVNVNKLTANIEEKENQQLILPSSNTDVGKLSNQGPSQSDSTPDAIAPSAKLTPTKLQLNSSGLDQTAASTPSPSPVEIKDSPSVFGAASVMDRSLYFARFHDDDDDSAVSGLTDIDGATVAEAEWKLTEFLRTETENIKKMLTKEPEFSPVHEDDNYSIFTYNRSLVSGESDRVGKAAREAEEMVAKMAEATAWMNDPTLLEEDSDSEDEEEKPEWVAFWSEDHKREYFYNTVTHQTCWTKPQSVEIDFSHAIEQKKSKKSSSNNSVHSHSKSQASSTEKDSTSVKRNVHFDSPAKSTISKIESPLSDEKVAVKDFTKKGPSPEALHLSRSTNNHMIKSFQDDSGSAMSPSINSMGTSSVRSTTKTSKVIQYRRKRARIAKRNRRIAIVSVAVAVFAFIILKNQWFSSSPAQTSSPEIDEAKREAEATKKLELAKKLAAAEAAKAERKRILEEQRKEQELRIAQEKKKAEEARLAEDARKAAEEKKLKEQQEQQRKFKEQEDKKRQEELQIMMRLEEEAMQLQLQEDMKRPWACNIPFTYIMSRKCWKVSKLNPIYDVKYITDAMME</sequence>
<feature type="compositionally biased region" description="Low complexity" evidence="2">
    <location>
        <begin position="535"/>
        <end position="545"/>
    </location>
</feature>
<keyword evidence="1" id="KW-0175">Coiled coil</keyword>
<evidence type="ECO:0000259" key="3">
    <source>
        <dbReference type="PROSITE" id="PS50020"/>
    </source>
</evidence>
<feature type="region of interest" description="Disordered" evidence="2">
    <location>
        <begin position="1"/>
        <end position="26"/>
    </location>
</feature>
<proteinExistence type="predicted"/>
<feature type="region of interest" description="Disordered" evidence="2">
    <location>
        <begin position="373"/>
        <end position="392"/>
    </location>
</feature>
<dbReference type="InterPro" id="IPR001202">
    <property type="entry name" value="WW_dom"/>
</dbReference>
<dbReference type="AlphaFoldDB" id="A0AAD3HCM7"/>
<protein>
    <submittedName>
        <fullName evidence="4">Titin isoform X5</fullName>
    </submittedName>
</protein>
<feature type="compositionally biased region" description="Acidic residues" evidence="2">
    <location>
        <begin position="378"/>
        <end position="391"/>
    </location>
</feature>
<dbReference type="PROSITE" id="PS01159">
    <property type="entry name" value="WW_DOMAIN_1"/>
    <property type="match status" value="1"/>
</dbReference>
<feature type="region of interest" description="Disordered" evidence="2">
    <location>
        <begin position="237"/>
        <end position="258"/>
    </location>
</feature>
<feature type="compositionally biased region" description="Low complexity" evidence="2">
    <location>
        <begin position="439"/>
        <end position="455"/>
    </location>
</feature>
<feature type="region of interest" description="Disordered" evidence="2">
    <location>
        <begin position="516"/>
        <end position="545"/>
    </location>
</feature>
<feature type="compositionally biased region" description="Pro residues" evidence="2">
    <location>
        <begin position="7"/>
        <end position="21"/>
    </location>
</feature>
<dbReference type="SMART" id="SM00456">
    <property type="entry name" value="WW"/>
    <property type="match status" value="1"/>
</dbReference>
<feature type="region of interest" description="Disordered" evidence="2">
    <location>
        <begin position="192"/>
        <end position="225"/>
    </location>
</feature>
<dbReference type="PROSITE" id="PS50020">
    <property type="entry name" value="WW_DOMAIN_2"/>
    <property type="match status" value="1"/>
</dbReference>
<accession>A0AAD3HCM7</accession>
<feature type="region of interest" description="Disordered" evidence="2">
    <location>
        <begin position="649"/>
        <end position="682"/>
    </location>
</feature>
<feature type="domain" description="WW" evidence="3">
    <location>
        <begin position="388"/>
        <end position="422"/>
    </location>
</feature>
<dbReference type="CDD" id="cd00201">
    <property type="entry name" value="WW"/>
    <property type="match status" value="1"/>
</dbReference>
<evidence type="ECO:0000313" key="4">
    <source>
        <dbReference type="EMBL" id="GFH58700.1"/>
    </source>
</evidence>
<feature type="compositionally biased region" description="Polar residues" evidence="2">
    <location>
        <begin position="237"/>
        <end position="249"/>
    </location>
</feature>
<dbReference type="Pfam" id="PF00397">
    <property type="entry name" value="WW"/>
    <property type="match status" value="1"/>
</dbReference>
<dbReference type="SUPFAM" id="SSF51045">
    <property type="entry name" value="WW domain"/>
    <property type="match status" value="1"/>
</dbReference>
<evidence type="ECO:0000313" key="5">
    <source>
        <dbReference type="Proteomes" id="UP001054902"/>
    </source>
</evidence>
<feature type="compositionally biased region" description="Polar residues" evidence="2">
    <location>
        <begin position="516"/>
        <end position="534"/>
    </location>
</feature>
<dbReference type="Gene3D" id="2.20.70.10">
    <property type="match status" value="1"/>
</dbReference>
<feature type="coiled-coil region" evidence="1">
    <location>
        <begin position="55"/>
        <end position="123"/>
    </location>
</feature>
<dbReference type="EMBL" id="BLLK01000062">
    <property type="protein sequence ID" value="GFH58700.1"/>
    <property type="molecule type" value="Genomic_DNA"/>
</dbReference>
<dbReference type="Proteomes" id="UP001054902">
    <property type="component" value="Unassembled WGS sequence"/>
</dbReference>
<organism evidence="4 5">
    <name type="scientific">Chaetoceros tenuissimus</name>
    <dbReference type="NCBI Taxonomy" id="426638"/>
    <lineage>
        <taxon>Eukaryota</taxon>
        <taxon>Sar</taxon>
        <taxon>Stramenopiles</taxon>
        <taxon>Ochrophyta</taxon>
        <taxon>Bacillariophyta</taxon>
        <taxon>Coscinodiscophyceae</taxon>
        <taxon>Chaetocerotophycidae</taxon>
        <taxon>Chaetocerotales</taxon>
        <taxon>Chaetocerotaceae</taxon>
        <taxon>Chaetoceros</taxon>
    </lineage>
</organism>
<evidence type="ECO:0000256" key="1">
    <source>
        <dbReference type="SAM" id="Coils"/>
    </source>
</evidence>
<gene>
    <name evidence="4" type="ORF">CTEN210_15176</name>
</gene>